<reference evidence="1 2" key="1">
    <citation type="submission" date="2021-04" db="EMBL/GenBank/DDBJ databases">
        <authorList>
            <person name="Bliznina A."/>
        </authorList>
    </citation>
    <scope>NUCLEOTIDE SEQUENCE [LARGE SCALE GENOMIC DNA]</scope>
</reference>
<accession>A0ABN7RW82</accession>
<evidence type="ECO:0000313" key="2">
    <source>
        <dbReference type="Proteomes" id="UP001158576"/>
    </source>
</evidence>
<dbReference type="Proteomes" id="UP001158576">
    <property type="component" value="Chromosome PAR"/>
</dbReference>
<protein>
    <submittedName>
        <fullName evidence="1">Oidioi.mRNA.OKI2018_I69.PAR.g10687.t1.cds</fullName>
    </submittedName>
</protein>
<evidence type="ECO:0000313" key="1">
    <source>
        <dbReference type="EMBL" id="CAG5084597.1"/>
    </source>
</evidence>
<organism evidence="1 2">
    <name type="scientific">Oikopleura dioica</name>
    <name type="common">Tunicate</name>
    <dbReference type="NCBI Taxonomy" id="34765"/>
    <lineage>
        <taxon>Eukaryota</taxon>
        <taxon>Metazoa</taxon>
        <taxon>Chordata</taxon>
        <taxon>Tunicata</taxon>
        <taxon>Appendicularia</taxon>
        <taxon>Copelata</taxon>
        <taxon>Oikopleuridae</taxon>
        <taxon>Oikopleura</taxon>
    </lineage>
</organism>
<gene>
    <name evidence="1" type="ORF">OKIOD_LOCUS2245</name>
</gene>
<name>A0ABN7RW82_OIKDI</name>
<sequence length="154" mass="17478">MKISIALFAFSAAQEFETEAQRVDTQPSLFDILIAQKTGLQLFQIYGKISESIFAEQVEKNTMKRRGPRLLNKFVELKNFATKAFAECQEDPVCLESCYDQLMEPNGDPLPKTSGEILSRFASVSDCLTTQRLRNKITRKSNRLAEKFLSEVSN</sequence>
<proteinExistence type="predicted"/>
<keyword evidence="2" id="KW-1185">Reference proteome</keyword>
<dbReference type="EMBL" id="OU015568">
    <property type="protein sequence ID" value="CAG5084597.1"/>
    <property type="molecule type" value="Genomic_DNA"/>
</dbReference>